<feature type="non-terminal residue" evidence="1">
    <location>
        <position position="81"/>
    </location>
</feature>
<dbReference type="AlphaFoldDB" id="A0A7Y0SIY2"/>
<sequence length="81" mass="9247">TNPIDFDISQYQSIEDKIAAAEQLTIKNRQFLPTYLHILQELLLVFDFEIAQPKIEQLGDDEEFIQAHKAKLKSLAQSSSA</sequence>
<comment type="caution">
    <text evidence="1">The sequence shown here is derived from an EMBL/GenBank/DDBJ whole genome shotgun (WGS) entry which is preliminary data.</text>
</comment>
<proteinExistence type="predicted"/>
<organism evidence="1 2">
    <name type="scientific">Vibrio parahaemolyticus</name>
    <dbReference type="NCBI Taxonomy" id="670"/>
    <lineage>
        <taxon>Bacteria</taxon>
        <taxon>Pseudomonadati</taxon>
        <taxon>Pseudomonadota</taxon>
        <taxon>Gammaproteobacteria</taxon>
        <taxon>Vibrionales</taxon>
        <taxon>Vibrionaceae</taxon>
        <taxon>Vibrio</taxon>
    </lineage>
</organism>
<dbReference type="Proteomes" id="UP000518904">
    <property type="component" value="Unassembled WGS sequence"/>
</dbReference>
<dbReference type="EMBL" id="JABCLB010001566">
    <property type="protein sequence ID" value="NMU84268.1"/>
    <property type="molecule type" value="Genomic_DNA"/>
</dbReference>
<protein>
    <submittedName>
        <fullName evidence="1">Uncharacterized protein</fullName>
    </submittedName>
</protein>
<name>A0A7Y0SIY2_VIBPH</name>
<accession>A0A7Y0SIY2</accession>
<evidence type="ECO:0000313" key="2">
    <source>
        <dbReference type="Proteomes" id="UP000518904"/>
    </source>
</evidence>
<evidence type="ECO:0000313" key="1">
    <source>
        <dbReference type="EMBL" id="NMU84268.1"/>
    </source>
</evidence>
<gene>
    <name evidence="1" type="ORF">HKB16_15375</name>
</gene>
<reference evidence="1 2" key="1">
    <citation type="submission" date="2020-04" db="EMBL/GenBank/DDBJ databases">
        <title>Whole-genome sequencing of Vibrio spp. from China reveals different genetic environments of blaCTX-M-14 among diverse lineages.</title>
        <authorList>
            <person name="Zheng Z."/>
            <person name="Ye L."/>
            <person name="Chen S."/>
        </authorList>
    </citation>
    <scope>NUCLEOTIDE SEQUENCE [LARGE SCALE GENOMIC DNA]</scope>
    <source>
        <strain evidence="1 2">Vb0551</strain>
    </source>
</reference>
<feature type="non-terminal residue" evidence="1">
    <location>
        <position position="1"/>
    </location>
</feature>